<feature type="transmembrane region" description="Helical" evidence="1">
    <location>
        <begin position="245"/>
        <end position="265"/>
    </location>
</feature>
<dbReference type="CDD" id="cd00130">
    <property type="entry name" value="PAS"/>
    <property type="match status" value="1"/>
</dbReference>
<dbReference type="RefSeq" id="WP_273594827.1">
    <property type="nucleotide sequence ID" value="NZ_JAQQXS010000001.1"/>
</dbReference>
<protein>
    <submittedName>
        <fullName evidence="4">EAL domain-containing protein</fullName>
    </submittedName>
</protein>
<dbReference type="SMART" id="SM00267">
    <property type="entry name" value="GGDEF"/>
    <property type="match status" value="1"/>
</dbReference>
<dbReference type="Gene3D" id="3.20.20.450">
    <property type="entry name" value="EAL domain"/>
    <property type="match status" value="1"/>
</dbReference>
<dbReference type="InterPro" id="IPR013655">
    <property type="entry name" value="PAS_fold_3"/>
</dbReference>
<dbReference type="InterPro" id="IPR000160">
    <property type="entry name" value="GGDEF_dom"/>
</dbReference>
<dbReference type="Pfam" id="PF08448">
    <property type="entry name" value="PAS_4"/>
    <property type="match status" value="1"/>
</dbReference>
<evidence type="ECO:0000313" key="4">
    <source>
        <dbReference type="EMBL" id="MDC8783709.1"/>
    </source>
</evidence>
<comment type="caution">
    <text evidence="4">The sequence shown here is derived from an EMBL/GenBank/DDBJ whole genome shotgun (WGS) entry which is preliminary data.</text>
</comment>
<dbReference type="SUPFAM" id="SSF55785">
    <property type="entry name" value="PYP-like sensor domain (PAS domain)"/>
    <property type="match status" value="2"/>
</dbReference>
<dbReference type="PROSITE" id="PS50883">
    <property type="entry name" value="EAL"/>
    <property type="match status" value="1"/>
</dbReference>
<evidence type="ECO:0000256" key="1">
    <source>
        <dbReference type="SAM" id="Phobius"/>
    </source>
</evidence>
<keyword evidence="1" id="KW-0472">Membrane</keyword>
<accession>A0ABT5KLC6</accession>
<proteinExistence type="predicted"/>
<dbReference type="NCBIfam" id="TIGR00254">
    <property type="entry name" value="GGDEF"/>
    <property type="match status" value="1"/>
</dbReference>
<dbReference type="SUPFAM" id="SSF141868">
    <property type="entry name" value="EAL domain-like"/>
    <property type="match status" value="1"/>
</dbReference>
<feature type="domain" description="GGDEF" evidence="3">
    <location>
        <begin position="633"/>
        <end position="800"/>
    </location>
</feature>
<feature type="transmembrane region" description="Helical" evidence="1">
    <location>
        <begin position="221"/>
        <end position="239"/>
    </location>
</feature>
<dbReference type="CDD" id="cd01948">
    <property type="entry name" value="EAL"/>
    <property type="match status" value="1"/>
</dbReference>
<evidence type="ECO:0000259" key="2">
    <source>
        <dbReference type="PROSITE" id="PS50883"/>
    </source>
</evidence>
<dbReference type="PROSITE" id="PS50887">
    <property type="entry name" value="GGDEF"/>
    <property type="match status" value="1"/>
</dbReference>
<dbReference type="Pfam" id="PF08447">
    <property type="entry name" value="PAS_3"/>
    <property type="match status" value="1"/>
</dbReference>
<dbReference type="InterPro" id="IPR001633">
    <property type="entry name" value="EAL_dom"/>
</dbReference>
<feature type="domain" description="EAL" evidence="2">
    <location>
        <begin position="809"/>
        <end position="1063"/>
    </location>
</feature>
<dbReference type="PANTHER" id="PTHR44757">
    <property type="entry name" value="DIGUANYLATE CYCLASE DGCP"/>
    <property type="match status" value="1"/>
</dbReference>
<gene>
    <name evidence="4" type="ORF">PRZ01_00700</name>
</gene>
<dbReference type="InterPro" id="IPR029787">
    <property type="entry name" value="Nucleotide_cyclase"/>
</dbReference>
<dbReference type="Proteomes" id="UP001219862">
    <property type="component" value="Unassembled WGS sequence"/>
</dbReference>
<dbReference type="Pfam" id="PF00563">
    <property type="entry name" value="EAL"/>
    <property type="match status" value="1"/>
</dbReference>
<dbReference type="InterPro" id="IPR000014">
    <property type="entry name" value="PAS"/>
</dbReference>
<dbReference type="SMART" id="SM00091">
    <property type="entry name" value="PAS"/>
    <property type="match status" value="2"/>
</dbReference>
<organism evidence="4 5">
    <name type="scientific">Roseateles koreensis</name>
    <dbReference type="NCBI Taxonomy" id="2987526"/>
    <lineage>
        <taxon>Bacteria</taxon>
        <taxon>Pseudomonadati</taxon>
        <taxon>Pseudomonadota</taxon>
        <taxon>Betaproteobacteria</taxon>
        <taxon>Burkholderiales</taxon>
        <taxon>Sphaerotilaceae</taxon>
        <taxon>Roseateles</taxon>
    </lineage>
</organism>
<reference evidence="4 5" key="1">
    <citation type="submission" date="2022-10" db="EMBL/GenBank/DDBJ databases">
        <title>paucibacter sp. hw8 Genome sequencing.</title>
        <authorList>
            <person name="Park S."/>
        </authorList>
    </citation>
    <scope>NUCLEOTIDE SEQUENCE [LARGE SCALE GENOMIC DNA]</scope>
    <source>
        <strain evidence="5">hw8</strain>
    </source>
</reference>
<dbReference type="InterPro" id="IPR013656">
    <property type="entry name" value="PAS_4"/>
</dbReference>
<dbReference type="NCBIfam" id="TIGR00229">
    <property type="entry name" value="sensory_box"/>
    <property type="match status" value="1"/>
</dbReference>
<evidence type="ECO:0000313" key="5">
    <source>
        <dbReference type="Proteomes" id="UP001219862"/>
    </source>
</evidence>
<feature type="transmembrane region" description="Helical" evidence="1">
    <location>
        <begin position="137"/>
        <end position="162"/>
    </location>
</feature>
<dbReference type="InterPro" id="IPR052155">
    <property type="entry name" value="Biofilm_reg_signaling"/>
</dbReference>
<name>A0ABT5KLC6_9BURK</name>
<dbReference type="SUPFAM" id="SSF55073">
    <property type="entry name" value="Nucleotide cyclase"/>
    <property type="match status" value="1"/>
</dbReference>
<dbReference type="EMBL" id="JAQQXS010000001">
    <property type="protein sequence ID" value="MDC8783709.1"/>
    <property type="molecule type" value="Genomic_DNA"/>
</dbReference>
<sequence>MNVSNSRTNPAPTTSRAVEFQWSDLLRDLQWVGAYVLAAGLGLQAAAHVSPLTPLIWPPAAIALLGFFVGRTRAWPGLLLGVAVFQWLSMNAEGMTRWNAELWTMGQSASELVGPALAAFLLLRCDFSPALDRRRDLMLLLALGVLLGPLLSTVTASLWPLLHAARQAFSWQAFALHWGQQSMAVLMFSPGLLLIAHAASPRERRTPRSNEGWQRVLRQQWVAGSTLLVAMAGAGALFFTPTDAAIAMASSGLSAITSLFALQLLLGCAALGAPRRLLLAAIVLIQGLALWGSQLGLGPFATVQAAPLQDWTEILPLWGFITSLSAIAGFSSVVQSSLRRHNKETAQILQHAELAQAVWQFNARGAHLIYASPMWKAYLGLDEGRGYAYSEWQEAMHPLDKDQVRRSMAALLDAHGPGHCEENLRLLVPGKGWRWFELRVLVLDRQRQGLRRGKVRRIHCTLADADWRHTAEERQRLSIALYAHLQEGLIVTDLEHRVLDVNPAYCQMMAAPRDALIGHSAQPLAEQTLRQAGYDPVRLDQDLQAQGYVHARVQLNRADGVSCQLQLTVSALPEPAGPARYRVITVTDVTTVWQQQLLLDRQTRFDALTQLPNQHEFMRRLHEGVTQADKEGFRLSVCRVDLDHFKQINERYGHAQADAVLQDVAHRLRASLRSAPQWSDTVARLSGDEFALLIRTSGPEETQLALERLLKVLSAPYWLQPAGGSQDPAQGAPLNDFDGLTALGGEPDTQGKIPLMLTASIGATVFPQDASDPETLLRHAGHALYRVKHSGRNAHQLFDTAKRLRDEASLIALARVQQALDANELRLYYQPKINMQTGAVQGVEALLRWQHPDRGLLPPLHFLPLIESTGLVLQIGDWVIEQALKQSAQWLAEGLTLNVSVNVTPRQLQLPDFSLRLLELIHRHPEPVAQHLCLEVLESAALADVDATHVLIQRCRAFGLRFALDDFGTGYSTLTYLKRLPVDELKIDRSFVRNLLVDAQDRALVDGVIGLANTFGCKVVAEGVESTAHARALLRMGCQLGQGNGIAAAMPAHEVRGWVESFAQSAWTGKMFSREQGLA</sequence>
<evidence type="ECO:0000259" key="3">
    <source>
        <dbReference type="PROSITE" id="PS50887"/>
    </source>
</evidence>
<keyword evidence="1" id="KW-1133">Transmembrane helix</keyword>
<feature type="transmembrane region" description="Helical" evidence="1">
    <location>
        <begin position="182"/>
        <end position="200"/>
    </location>
</feature>
<keyword evidence="5" id="KW-1185">Reference proteome</keyword>
<dbReference type="CDD" id="cd01949">
    <property type="entry name" value="GGDEF"/>
    <property type="match status" value="1"/>
</dbReference>
<dbReference type="InterPro" id="IPR035965">
    <property type="entry name" value="PAS-like_dom_sf"/>
</dbReference>
<dbReference type="InterPro" id="IPR043128">
    <property type="entry name" value="Rev_trsase/Diguanyl_cyclase"/>
</dbReference>
<dbReference type="PANTHER" id="PTHR44757:SF2">
    <property type="entry name" value="BIOFILM ARCHITECTURE MAINTENANCE PROTEIN MBAA"/>
    <property type="match status" value="1"/>
</dbReference>
<keyword evidence="1" id="KW-0812">Transmembrane</keyword>
<dbReference type="Gene3D" id="3.30.450.20">
    <property type="entry name" value="PAS domain"/>
    <property type="match status" value="2"/>
</dbReference>
<dbReference type="SMART" id="SM00052">
    <property type="entry name" value="EAL"/>
    <property type="match status" value="1"/>
</dbReference>
<dbReference type="Gene3D" id="3.30.70.270">
    <property type="match status" value="1"/>
</dbReference>
<dbReference type="InterPro" id="IPR035919">
    <property type="entry name" value="EAL_sf"/>
</dbReference>
<dbReference type="Pfam" id="PF00990">
    <property type="entry name" value="GGDEF"/>
    <property type="match status" value="2"/>
</dbReference>
<feature type="transmembrane region" description="Helical" evidence="1">
    <location>
        <begin position="277"/>
        <end position="297"/>
    </location>
</feature>